<keyword evidence="2" id="KW-1185">Reference proteome</keyword>
<dbReference type="InterPro" id="IPR038765">
    <property type="entry name" value="Papain-like_cys_pep_sf"/>
</dbReference>
<dbReference type="EMBL" id="JAINUF010000003">
    <property type="protein sequence ID" value="KAJ8369132.1"/>
    <property type="molecule type" value="Genomic_DNA"/>
</dbReference>
<comment type="caution">
    <text evidence="1">The sequence shown here is derived from an EMBL/GenBank/DDBJ whole genome shotgun (WGS) entry which is preliminary data.</text>
</comment>
<organism evidence="1 2">
    <name type="scientific">Synaphobranchus kaupii</name>
    <name type="common">Kaup's arrowtooth eel</name>
    <dbReference type="NCBI Taxonomy" id="118154"/>
    <lineage>
        <taxon>Eukaryota</taxon>
        <taxon>Metazoa</taxon>
        <taxon>Chordata</taxon>
        <taxon>Craniata</taxon>
        <taxon>Vertebrata</taxon>
        <taxon>Euteleostomi</taxon>
        <taxon>Actinopterygii</taxon>
        <taxon>Neopterygii</taxon>
        <taxon>Teleostei</taxon>
        <taxon>Anguilliformes</taxon>
        <taxon>Synaphobranchidae</taxon>
        <taxon>Synaphobranchus</taxon>
    </lineage>
</organism>
<evidence type="ECO:0000313" key="1">
    <source>
        <dbReference type="EMBL" id="KAJ8369132.1"/>
    </source>
</evidence>
<accession>A0A9Q1FWY1</accession>
<evidence type="ECO:0008006" key="3">
    <source>
        <dbReference type="Google" id="ProtNLM"/>
    </source>
</evidence>
<gene>
    <name evidence="1" type="ORF">SKAU_G00091600</name>
</gene>
<reference evidence="1" key="1">
    <citation type="journal article" date="2023" name="Science">
        <title>Genome structures resolve the early diversification of teleost fishes.</title>
        <authorList>
            <person name="Parey E."/>
            <person name="Louis A."/>
            <person name="Montfort J."/>
            <person name="Bouchez O."/>
            <person name="Roques C."/>
            <person name="Iampietro C."/>
            <person name="Lluch J."/>
            <person name="Castinel A."/>
            <person name="Donnadieu C."/>
            <person name="Desvignes T."/>
            <person name="Floi Bucao C."/>
            <person name="Jouanno E."/>
            <person name="Wen M."/>
            <person name="Mejri S."/>
            <person name="Dirks R."/>
            <person name="Jansen H."/>
            <person name="Henkel C."/>
            <person name="Chen W.J."/>
            <person name="Zahm M."/>
            <person name="Cabau C."/>
            <person name="Klopp C."/>
            <person name="Thompson A.W."/>
            <person name="Robinson-Rechavi M."/>
            <person name="Braasch I."/>
            <person name="Lecointre G."/>
            <person name="Bobe J."/>
            <person name="Postlethwait J.H."/>
            <person name="Berthelot C."/>
            <person name="Roest Crollius H."/>
            <person name="Guiguen Y."/>
        </authorList>
    </citation>
    <scope>NUCLEOTIDE SEQUENCE</scope>
    <source>
        <strain evidence="1">WJC10195</strain>
    </source>
</reference>
<proteinExistence type="predicted"/>
<dbReference type="OrthoDB" id="413122at2759"/>
<protein>
    <recommendedName>
        <fullName evidence="3">Ubiquitin-like protease family profile domain-containing protein</fullName>
    </recommendedName>
</protein>
<name>A0A9Q1FWY1_SYNKA</name>
<dbReference type="SUPFAM" id="SSF54001">
    <property type="entry name" value="Cysteine proteinases"/>
    <property type="match status" value="1"/>
</dbReference>
<sequence length="117" mass="13781">MCNLLTLTNIWNGKQSRARHIDPNLFKLLLGVVNDNHHWTLVVIYPSERRTLYLNSLGESEQNMEKWFNKCVLWCVVCKYAECILLDKPTEFPAHNDAVKNIRRHIALTLLKESDWM</sequence>
<dbReference type="Proteomes" id="UP001152622">
    <property type="component" value="Chromosome 3"/>
</dbReference>
<evidence type="ECO:0000313" key="2">
    <source>
        <dbReference type="Proteomes" id="UP001152622"/>
    </source>
</evidence>
<dbReference type="AlphaFoldDB" id="A0A9Q1FWY1"/>
<dbReference type="Gene3D" id="3.40.395.10">
    <property type="entry name" value="Adenoviral Proteinase, Chain A"/>
    <property type="match status" value="1"/>
</dbReference>